<dbReference type="AlphaFoldDB" id="A0A922L5T1"/>
<protein>
    <submittedName>
        <fullName evidence="1">Uncharacterized protein</fullName>
    </submittedName>
</protein>
<name>A0A922L5T1_DERFA</name>
<organism evidence="1 2">
    <name type="scientific">Dermatophagoides farinae</name>
    <name type="common">American house dust mite</name>
    <dbReference type="NCBI Taxonomy" id="6954"/>
    <lineage>
        <taxon>Eukaryota</taxon>
        <taxon>Metazoa</taxon>
        <taxon>Ecdysozoa</taxon>
        <taxon>Arthropoda</taxon>
        <taxon>Chelicerata</taxon>
        <taxon>Arachnida</taxon>
        <taxon>Acari</taxon>
        <taxon>Acariformes</taxon>
        <taxon>Sarcoptiformes</taxon>
        <taxon>Astigmata</taxon>
        <taxon>Psoroptidia</taxon>
        <taxon>Analgoidea</taxon>
        <taxon>Pyroglyphidae</taxon>
        <taxon>Dermatophagoidinae</taxon>
        <taxon>Dermatophagoides</taxon>
    </lineage>
</organism>
<evidence type="ECO:0000313" key="1">
    <source>
        <dbReference type="EMBL" id="KAH9521366.1"/>
    </source>
</evidence>
<dbReference type="Proteomes" id="UP000790347">
    <property type="component" value="Unassembled WGS sequence"/>
</dbReference>
<reference evidence="1" key="2">
    <citation type="journal article" date="2022" name="Res Sq">
        <title>Comparative Genomics Reveals Insights into the Divergent Evolution of Astigmatic Mites and Household Pest Adaptations.</title>
        <authorList>
            <person name="Xiong Q."/>
            <person name="Wan A.T.-Y."/>
            <person name="Liu X.-Y."/>
            <person name="Fung C.S.-H."/>
            <person name="Xiao X."/>
            <person name="Malainual N."/>
            <person name="Hou J."/>
            <person name="Wang L."/>
            <person name="Wang M."/>
            <person name="Yang K."/>
            <person name="Cui Y."/>
            <person name="Leung E."/>
            <person name="Nong W."/>
            <person name="Shin S.-K."/>
            <person name="Au S."/>
            <person name="Jeong K.Y."/>
            <person name="Chew F.T."/>
            <person name="Hui J."/>
            <person name="Leung T.F."/>
            <person name="Tungtrongchitr A."/>
            <person name="Zhong N."/>
            <person name="Liu Z."/>
            <person name="Tsui S."/>
        </authorList>
    </citation>
    <scope>NUCLEOTIDE SEQUENCE</scope>
    <source>
        <strain evidence="1">Derf</strain>
        <tissue evidence="1">Whole organism</tissue>
    </source>
</reference>
<evidence type="ECO:0000313" key="2">
    <source>
        <dbReference type="Proteomes" id="UP000790347"/>
    </source>
</evidence>
<accession>A0A922L5T1</accession>
<proteinExistence type="predicted"/>
<comment type="caution">
    <text evidence="1">The sequence shown here is derived from an EMBL/GenBank/DDBJ whole genome shotgun (WGS) entry which is preliminary data.</text>
</comment>
<keyword evidence="2" id="KW-1185">Reference proteome</keyword>
<reference evidence="1" key="1">
    <citation type="submission" date="2013-05" db="EMBL/GenBank/DDBJ databases">
        <authorList>
            <person name="Yim A.K.Y."/>
            <person name="Chan T.F."/>
            <person name="Ji K.M."/>
            <person name="Liu X.Y."/>
            <person name="Zhou J.W."/>
            <person name="Li R.Q."/>
            <person name="Yang K.Y."/>
            <person name="Li J."/>
            <person name="Li M."/>
            <person name="Law P.T.W."/>
            <person name="Wu Y.L."/>
            <person name="Cai Z.L."/>
            <person name="Qin H."/>
            <person name="Bao Y."/>
            <person name="Leung R.K.K."/>
            <person name="Ng P.K.S."/>
            <person name="Zou J."/>
            <person name="Zhong X.J."/>
            <person name="Ran P.X."/>
            <person name="Zhong N.S."/>
            <person name="Liu Z.G."/>
            <person name="Tsui S.K.W."/>
        </authorList>
    </citation>
    <scope>NUCLEOTIDE SEQUENCE</scope>
    <source>
        <strain evidence="1">Derf</strain>
        <tissue evidence="1">Whole organism</tissue>
    </source>
</reference>
<sequence>METQPMIDGFNPPIAQYGHDSNMQSEIKVLFDTDLIAIPSRSNSFQHRVFVRQYCGMEGAHQWSRPNQEVVALYKKQIERVIQITAFKPVNVPASHSLTP</sequence>
<gene>
    <name evidence="1" type="ORF">DERF_005030</name>
</gene>
<dbReference type="EMBL" id="ASGP02000002">
    <property type="protein sequence ID" value="KAH9521366.1"/>
    <property type="molecule type" value="Genomic_DNA"/>
</dbReference>